<dbReference type="OrthoDB" id="5289372at2"/>
<dbReference type="RefSeq" id="WP_066495056.1">
    <property type="nucleotide sequence ID" value="NZ_BJMO01000023.1"/>
</dbReference>
<dbReference type="EMBL" id="CP014518">
    <property type="protein sequence ID" value="AMM31266.1"/>
    <property type="molecule type" value="Genomic_DNA"/>
</dbReference>
<feature type="domain" description="Phosphatidic acid phosphatase type 2/haloperoxidase" evidence="2">
    <location>
        <begin position="94"/>
        <end position="207"/>
    </location>
</feature>
<feature type="transmembrane region" description="Helical" evidence="1">
    <location>
        <begin position="62"/>
        <end position="86"/>
    </location>
</feature>
<keyword evidence="1" id="KW-0472">Membrane</keyword>
<dbReference type="Pfam" id="PF01569">
    <property type="entry name" value="PAP2"/>
    <property type="match status" value="1"/>
</dbReference>
<dbReference type="Gene3D" id="1.20.144.10">
    <property type="entry name" value="Phosphatidic acid phosphatase type 2/haloperoxidase"/>
    <property type="match status" value="1"/>
</dbReference>
<dbReference type="SUPFAM" id="SSF48317">
    <property type="entry name" value="Acid phosphatase/Vanadium-dependent haloperoxidase"/>
    <property type="match status" value="1"/>
</dbReference>
<dbReference type="AlphaFoldDB" id="A0A126ZWJ3"/>
<evidence type="ECO:0000313" key="3">
    <source>
        <dbReference type="EMBL" id="AMM31266.1"/>
    </source>
</evidence>
<evidence type="ECO:0000259" key="2">
    <source>
        <dbReference type="SMART" id="SM00014"/>
    </source>
</evidence>
<dbReference type="SMART" id="SM00014">
    <property type="entry name" value="acidPPc"/>
    <property type="match status" value="1"/>
</dbReference>
<dbReference type="KEGG" id="satk:SA2016_0572"/>
<keyword evidence="1" id="KW-0812">Transmembrane</keyword>
<keyword evidence="1" id="KW-1133">Transmembrane helix</keyword>
<feature type="transmembrane region" description="Helical" evidence="1">
    <location>
        <begin position="93"/>
        <end position="114"/>
    </location>
</feature>
<accession>A0A126ZWJ3</accession>
<evidence type="ECO:0000313" key="4">
    <source>
        <dbReference type="Proteomes" id="UP000070134"/>
    </source>
</evidence>
<dbReference type="InterPro" id="IPR000326">
    <property type="entry name" value="PAP2/HPO"/>
</dbReference>
<protein>
    <submittedName>
        <fullName evidence="3">Phosphoesterase PA-phosphatase related protein</fullName>
    </submittedName>
</protein>
<organism evidence="3 4">
    <name type="scientific">Sinomonas atrocyanea</name>
    <dbReference type="NCBI Taxonomy" id="37927"/>
    <lineage>
        <taxon>Bacteria</taxon>
        <taxon>Bacillati</taxon>
        <taxon>Actinomycetota</taxon>
        <taxon>Actinomycetes</taxon>
        <taxon>Micrococcales</taxon>
        <taxon>Micrococcaceae</taxon>
        <taxon>Sinomonas</taxon>
    </lineage>
</organism>
<proteinExistence type="predicted"/>
<evidence type="ECO:0000256" key="1">
    <source>
        <dbReference type="SAM" id="Phobius"/>
    </source>
</evidence>
<feature type="transmembrane region" description="Helical" evidence="1">
    <location>
        <begin position="7"/>
        <end position="28"/>
    </location>
</feature>
<dbReference type="InterPro" id="IPR036938">
    <property type="entry name" value="PAP2/HPO_sf"/>
</dbReference>
<dbReference type="STRING" id="37927.SA2016_0572"/>
<feature type="transmembrane region" description="Helical" evidence="1">
    <location>
        <begin position="192"/>
        <end position="209"/>
    </location>
</feature>
<reference evidence="3 4" key="1">
    <citation type="submission" date="2016-02" db="EMBL/GenBank/DDBJ databases">
        <title>Complete genome of Sinomonas atrocyanea KCTC 3377.</title>
        <authorList>
            <person name="Kim K.M."/>
        </authorList>
    </citation>
    <scope>NUCLEOTIDE SEQUENCE [LARGE SCALE GENOMIC DNA]</scope>
    <source>
        <strain evidence="3 4">KCTC 3377</strain>
    </source>
</reference>
<gene>
    <name evidence="3" type="ORF">SA2016_0572</name>
</gene>
<dbReference type="Proteomes" id="UP000070134">
    <property type="component" value="Chromosome"/>
</dbReference>
<sequence>MLKVTASALRAVAAALAAAGLVVFGWLLESVAGSWSIADLDWPVLDGLAAHRSGPATAVADALSAATGPPVVLAASVAVAAVWAVWRRELWRPALLAGASLANLLLVAGARYWVGRSRPPAWFEAVGGSDGPAFPSAHTAGAATLLFVGLYLVYSRRVSTRGLPLAALAAALLVLAVAASDLYLGRHWLTDVAASFSLGAIVLAAVLWVDALRTPDGARGPAALAASRAAADT</sequence>
<feature type="transmembrane region" description="Helical" evidence="1">
    <location>
        <begin position="165"/>
        <end position="186"/>
    </location>
</feature>
<keyword evidence="4" id="KW-1185">Reference proteome</keyword>
<name>A0A126ZWJ3_9MICC</name>
<feature type="transmembrane region" description="Helical" evidence="1">
    <location>
        <begin position="134"/>
        <end position="153"/>
    </location>
</feature>